<dbReference type="EMBL" id="BKBA01000001">
    <property type="protein sequence ID" value="GEQ12007.1"/>
    <property type="molecule type" value="Genomic_DNA"/>
</dbReference>
<dbReference type="InterPro" id="IPR051271">
    <property type="entry name" value="2C-system_Tx_regulators"/>
</dbReference>
<dbReference type="Proteomes" id="UP000321793">
    <property type="component" value="Unassembled WGS sequence"/>
</dbReference>
<dbReference type="PANTHER" id="PTHR45526:SF1">
    <property type="entry name" value="TRANSCRIPTIONAL REGULATORY PROTEIN DCUR-RELATED"/>
    <property type="match status" value="1"/>
</dbReference>
<evidence type="ECO:0000256" key="4">
    <source>
        <dbReference type="ARBA" id="ARBA00023012"/>
    </source>
</evidence>
<gene>
    <name evidence="12" type="ORF">KLO01_00540</name>
</gene>
<dbReference type="OrthoDB" id="7187989at2"/>
<evidence type="ECO:0000256" key="9">
    <source>
        <dbReference type="PIRNR" id="PIRNR006171"/>
    </source>
</evidence>
<feature type="domain" description="Response regulatory" evidence="11">
    <location>
        <begin position="6"/>
        <end position="122"/>
    </location>
</feature>
<dbReference type="InterPro" id="IPR036388">
    <property type="entry name" value="WH-like_DNA-bd_sf"/>
</dbReference>
<dbReference type="GO" id="GO:0003677">
    <property type="term" value="F:DNA binding"/>
    <property type="evidence" value="ECO:0007669"/>
    <property type="project" value="UniProtKB-KW"/>
</dbReference>
<dbReference type="InterPro" id="IPR001789">
    <property type="entry name" value="Sig_transdc_resp-reg_receiver"/>
</dbReference>
<sequence>MAEPLRVLVVEDEPVAAEAHATYVGRVPGFVVAAVATTGQEALRALQADAIDVVLLDMNLPDRHGLDVVRAMRAAGHGADVIAVSSARDLDIMRSAVSLGVVQYVLKPFAFATLRDRLRAYLDYRETHRATAEVGSQAEVDAVFAAARPARAANLPKGMSEELMGRVVAALRASQAMSASELAAELGVSRVTARRFLEHLHESGVATRRSRYAGAGRPEVEYGWRS</sequence>
<dbReference type="InterPro" id="IPR036390">
    <property type="entry name" value="WH_DNA-bd_sf"/>
</dbReference>
<evidence type="ECO:0000259" key="11">
    <source>
        <dbReference type="PROSITE" id="PS50110"/>
    </source>
</evidence>
<keyword evidence="3 10" id="KW-0597">Phosphoprotein</keyword>
<keyword evidence="13" id="KW-1185">Reference proteome</keyword>
<name>A0A512SVM5_9MICO</name>
<dbReference type="PANTHER" id="PTHR45526">
    <property type="entry name" value="TRANSCRIPTIONAL REGULATORY PROTEIN DPIA"/>
    <property type="match status" value="1"/>
</dbReference>
<evidence type="ECO:0000256" key="5">
    <source>
        <dbReference type="ARBA" id="ARBA00023015"/>
    </source>
</evidence>
<evidence type="ECO:0000256" key="7">
    <source>
        <dbReference type="ARBA" id="ARBA00023159"/>
    </source>
</evidence>
<protein>
    <recommendedName>
        <fullName evidence="9">Transcriptional regulatory protein</fullName>
    </recommendedName>
</protein>
<keyword evidence="8 9" id="KW-0804">Transcription</keyword>
<dbReference type="GO" id="GO:0000156">
    <property type="term" value="F:phosphorelay response regulator activity"/>
    <property type="evidence" value="ECO:0007669"/>
    <property type="project" value="TreeGrafter"/>
</dbReference>
<dbReference type="Gene3D" id="1.10.10.10">
    <property type="entry name" value="Winged helix-like DNA-binding domain superfamily/Winged helix DNA-binding domain"/>
    <property type="match status" value="1"/>
</dbReference>
<organism evidence="12 13">
    <name type="scientific">Knoellia locipacati</name>
    <dbReference type="NCBI Taxonomy" id="882824"/>
    <lineage>
        <taxon>Bacteria</taxon>
        <taxon>Bacillati</taxon>
        <taxon>Actinomycetota</taxon>
        <taxon>Actinomycetes</taxon>
        <taxon>Micrococcales</taxon>
        <taxon>Intrasporangiaceae</taxon>
        <taxon>Knoellia</taxon>
    </lineage>
</organism>
<dbReference type="Pfam" id="PF00072">
    <property type="entry name" value="Response_reg"/>
    <property type="match status" value="1"/>
</dbReference>
<dbReference type="PROSITE" id="PS50110">
    <property type="entry name" value="RESPONSE_REGULATORY"/>
    <property type="match status" value="1"/>
</dbReference>
<evidence type="ECO:0000256" key="8">
    <source>
        <dbReference type="ARBA" id="ARBA00023163"/>
    </source>
</evidence>
<keyword evidence="7 9" id="KW-0010">Activator</keyword>
<keyword evidence="5 9" id="KW-0805">Transcription regulation</keyword>
<evidence type="ECO:0000256" key="10">
    <source>
        <dbReference type="PROSITE-ProRule" id="PRU00169"/>
    </source>
</evidence>
<dbReference type="SUPFAM" id="SSF46785">
    <property type="entry name" value="Winged helix' DNA-binding domain"/>
    <property type="match status" value="1"/>
</dbReference>
<evidence type="ECO:0000256" key="1">
    <source>
        <dbReference type="ARBA" id="ARBA00004496"/>
    </source>
</evidence>
<dbReference type="AlphaFoldDB" id="A0A512SVM5"/>
<dbReference type="Gene3D" id="3.40.50.2300">
    <property type="match status" value="1"/>
</dbReference>
<dbReference type="PIRSF" id="PIRSF006171">
    <property type="entry name" value="RR_citrat_malat"/>
    <property type="match status" value="1"/>
</dbReference>
<comment type="subcellular location">
    <subcellularLocation>
        <location evidence="1 9">Cytoplasm</location>
    </subcellularLocation>
</comment>
<proteinExistence type="predicted"/>
<evidence type="ECO:0000313" key="13">
    <source>
        <dbReference type="Proteomes" id="UP000321793"/>
    </source>
</evidence>
<dbReference type="CDD" id="cd19925">
    <property type="entry name" value="REC_citrate_TCS"/>
    <property type="match status" value="1"/>
</dbReference>
<keyword evidence="4 9" id="KW-0902">Two-component regulatory system</keyword>
<feature type="modified residue" description="4-aspartylphosphate" evidence="10">
    <location>
        <position position="57"/>
    </location>
</feature>
<dbReference type="Pfam" id="PF08220">
    <property type="entry name" value="HTH_DeoR"/>
    <property type="match status" value="1"/>
</dbReference>
<evidence type="ECO:0000256" key="2">
    <source>
        <dbReference type="ARBA" id="ARBA00022490"/>
    </source>
</evidence>
<reference evidence="12 13" key="1">
    <citation type="submission" date="2019-07" db="EMBL/GenBank/DDBJ databases">
        <title>Whole genome shotgun sequence of Knoellia locipacati NBRC 109775.</title>
        <authorList>
            <person name="Hosoyama A."/>
            <person name="Uohara A."/>
            <person name="Ohji S."/>
            <person name="Ichikawa N."/>
        </authorList>
    </citation>
    <scope>NUCLEOTIDE SEQUENCE [LARGE SCALE GENOMIC DNA]</scope>
    <source>
        <strain evidence="12 13">NBRC 109775</strain>
    </source>
</reference>
<evidence type="ECO:0000313" key="12">
    <source>
        <dbReference type="EMBL" id="GEQ12007.1"/>
    </source>
</evidence>
<dbReference type="GO" id="GO:0003700">
    <property type="term" value="F:DNA-binding transcription factor activity"/>
    <property type="evidence" value="ECO:0007669"/>
    <property type="project" value="InterPro"/>
</dbReference>
<dbReference type="InterPro" id="IPR011006">
    <property type="entry name" value="CheY-like_superfamily"/>
</dbReference>
<dbReference type="RefSeq" id="WP_147061548.1">
    <property type="nucleotide sequence ID" value="NZ_BAABDN010000001.1"/>
</dbReference>
<dbReference type="InterPro" id="IPR024187">
    <property type="entry name" value="Sig_transdc_resp-reg_cit/mal"/>
</dbReference>
<keyword evidence="6 9" id="KW-0238">DNA-binding</keyword>
<dbReference type="GO" id="GO:0005737">
    <property type="term" value="C:cytoplasm"/>
    <property type="evidence" value="ECO:0007669"/>
    <property type="project" value="UniProtKB-SubCell"/>
</dbReference>
<dbReference type="SUPFAM" id="SSF52172">
    <property type="entry name" value="CheY-like"/>
    <property type="match status" value="1"/>
</dbReference>
<comment type="caution">
    <text evidence="12">The sequence shown here is derived from an EMBL/GenBank/DDBJ whole genome shotgun (WGS) entry which is preliminary data.</text>
</comment>
<accession>A0A512SVM5</accession>
<keyword evidence="2 9" id="KW-0963">Cytoplasm</keyword>
<evidence type="ECO:0000256" key="3">
    <source>
        <dbReference type="ARBA" id="ARBA00022553"/>
    </source>
</evidence>
<dbReference type="InterPro" id="IPR001034">
    <property type="entry name" value="DeoR_HTH"/>
</dbReference>
<evidence type="ECO:0000256" key="6">
    <source>
        <dbReference type="ARBA" id="ARBA00023125"/>
    </source>
</evidence>
<dbReference type="SMART" id="SM00448">
    <property type="entry name" value="REC"/>
    <property type="match status" value="1"/>
</dbReference>